<comment type="subcellular location">
    <subcellularLocation>
        <location evidence="1">Endoplasmic reticulum membrane</location>
        <topology evidence="1">Multi-pass membrane protein</topology>
    </subcellularLocation>
</comment>
<feature type="transmembrane region" description="Helical" evidence="15">
    <location>
        <begin position="384"/>
        <end position="413"/>
    </location>
</feature>
<keyword evidence="4 15" id="KW-0812">Transmembrane</keyword>
<keyword evidence="17" id="KW-1185">Reference proteome</keyword>
<feature type="transmembrane region" description="Helical" evidence="15">
    <location>
        <begin position="272"/>
        <end position="294"/>
    </location>
</feature>
<keyword evidence="13" id="KW-1207">Sterol metabolism</keyword>
<dbReference type="InterPro" id="IPR001171">
    <property type="entry name" value="ERG24_DHCR-like"/>
</dbReference>
<protein>
    <submittedName>
        <fullName evidence="16">Putative delta(24(24(1)))-sterol reductase</fullName>
    </submittedName>
</protein>
<keyword evidence="9" id="KW-0560">Oxidoreductase</keyword>
<dbReference type="PANTHER" id="PTHR21257">
    <property type="entry name" value="DELTA(14)-STEROL REDUCTASE"/>
    <property type="match status" value="1"/>
</dbReference>
<evidence type="ECO:0000256" key="14">
    <source>
        <dbReference type="ARBA" id="ARBA00023221"/>
    </source>
</evidence>
<keyword evidence="5" id="KW-0256">Endoplasmic reticulum</keyword>
<dbReference type="PATRIC" id="fig|45070.6.peg.655"/>
<dbReference type="AlphaFoldDB" id="A0A0W0WZM5"/>
<evidence type="ECO:0000256" key="8">
    <source>
        <dbReference type="ARBA" id="ARBA00022989"/>
    </source>
</evidence>
<dbReference type="Pfam" id="PF01222">
    <property type="entry name" value="ERG4_ERG24"/>
    <property type="match status" value="1"/>
</dbReference>
<evidence type="ECO:0000256" key="4">
    <source>
        <dbReference type="ARBA" id="ARBA00022692"/>
    </source>
</evidence>
<evidence type="ECO:0000256" key="3">
    <source>
        <dbReference type="ARBA" id="ARBA00022516"/>
    </source>
</evidence>
<dbReference type="Gene3D" id="1.20.120.1630">
    <property type="match status" value="1"/>
</dbReference>
<evidence type="ECO:0000256" key="11">
    <source>
        <dbReference type="ARBA" id="ARBA00023098"/>
    </source>
</evidence>
<keyword evidence="7" id="KW-0752">Steroid biosynthesis</keyword>
<dbReference type="PANTHER" id="PTHR21257:SF31">
    <property type="entry name" value="DELTA(24(24(1)))-STEROL REDUCTASE ERG4"/>
    <property type="match status" value="1"/>
</dbReference>
<dbReference type="Proteomes" id="UP000054725">
    <property type="component" value="Unassembled WGS sequence"/>
</dbReference>
<dbReference type="STRING" id="45070.Lnau_0617"/>
<evidence type="ECO:0000256" key="6">
    <source>
        <dbReference type="ARBA" id="ARBA00022857"/>
    </source>
</evidence>
<dbReference type="GO" id="GO:0006696">
    <property type="term" value="P:ergosterol biosynthetic process"/>
    <property type="evidence" value="ECO:0007669"/>
    <property type="project" value="TreeGrafter"/>
</dbReference>
<dbReference type="RefSeq" id="WP_058503691.1">
    <property type="nucleotide sequence ID" value="NZ_CAAAIF010000021.1"/>
</dbReference>
<feature type="transmembrane region" description="Helical" evidence="15">
    <location>
        <begin position="154"/>
        <end position="176"/>
    </location>
</feature>
<evidence type="ECO:0000313" key="17">
    <source>
        <dbReference type="Proteomes" id="UP000054725"/>
    </source>
</evidence>
<evidence type="ECO:0000256" key="12">
    <source>
        <dbReference type="ARBA" id="ARBA00023136"/>
    </source>
</evidence>
<feature type="transmembrane region" description="Helical" evidence="15">
    <location>
        <begin position="301"/>
        <end position="320"/>
    </location>
</feature>
<reference evidence="16 17" key="1">
    <citation type="submission" date="2015-11" db="EMBL/GenBank/DDBJ databases">
        <title>Genomic analysis of 38 Legionella species identifies large and diverse effector repertoires.</title>
        <authorList>
            <person name="Burstein D."/>
            <person name="Amaro F."/>
            <person name="Zusman T."/>
            <person name="Lifshitz Z."/>
            <person name="Cohen O."/>
            <person name="Gilbert J.A."/>
            <person name="Pupko T."/>
            <person name="Shuman H.A."/>
            <person name="Segal G."/>
        </authorList>
    </citation>
    <scope>NUCLEOTIDE SEQUENCE [LARGE SCALE GENOMIC DNA]</scope>
    <source>
        <strain evidence="16 17">ATCC 49506</strain>
    </source>
</reference>
<evidence type="ECO:0000256" key="15">
    <source>
        <dbReference type="SAM" id="Phobius"/>
    </source>
</evidence>
<feature type="transmembrane region" description="Helical" evidence="15">
    <location>
        <begin position="123"/>
        <end position="142"/>
    </location>
</feature>
<keyword evidence="11" id="KW-0443">Lipid metabolism</keyword>
<evidence type="ECO:0000256" key="13">
    <source>
        <dbReference type="ARBA" id="ARBA00023166"/>
    </source>
</evidence>
<accession>A0A0W0WZM5</accession>
<dbReference type="GO" id="GO:0016020">
    <property type="term" value="C:membrane"/>
    <property type="evidence" value="ECO:0007669"/>
    <property type="project" value="InterPro"/>
</dbReference>
<keyword evidence="3" id="KW-0444">Lipid biosynthesis</keyword>
<comment type="caution">
    <text evidence="16">The sequence shown here is derived from an EMBL/GenBank/DDBJ whole genome shotgun (WGS) entry which is preliminary data.</text>
</comment>
<dbReference type="EMBL" id="LNYO01000010">
    <property type="protein sequence ID" value="KTD37686.1"/>
    <property type="molecule type" value="Genomic_DNA"/>
</dbReference>
<evidence type="ECO:0000256" key="10">
    <source>
        <dbReference type="ARBA" id="ARBA00023011"/>
    </source>
</evidence>
<evidence type="ECO:0000256" key="9">
    <source>
        <dbReference type="ARBA" id="ARBA00023002"/>
    </source>
</evidence>
<proteinExistence type="inferred from homology"/>
<name>A0A0W0WZM5_9GAMM</name>
<keyword evidence="8 15" id="KW-1133">Transmembrane helix</keyword>
<organism evidence="16 17">
    <name type="scientific">Legionella nautarum</name>
    <dbReference type="NCBI Taxonomy" id="45070"/>
    <lineage>
        <taxon>Bacteria</taxon>
        <taxon>Pseudomonadati</taxon>
        <taxon>Pseudomonadota</taxon>
        <taxon>Gammaproteobacteria</taxon>
        <taxon>Legionellales</taxon>
        <taxon>Legionellaceae</taxon>
        <taxon>Legionella</taxon>
    </lineage>
</organism>
<dbReference type="FunFam" id="1.20.120.1630:FF:000003">
    <property type="entry name" value="C-24(28) sterol reductase"/>
    <property type="match status" value="1"/>
</dbReference>
<evidence type="ECO:0000256" key="1">
    <source>
        <dbReference type="ARBA" id="ARBA00004477"/>
    </source>
</evidence>
<evidence type="ECO:0000256" key="5">
    <source>
        <dbReference type="ARBA" id="ARBA00022824"/>
    </source>
</evidence>
<evidence type="ECO:0000313" key="16">
    <source>
        <dbReference type="EMBL" id="KTD37686.1"/>
    </source>
</evidence>
<keyword evidence="12 15" id="KW-0472">Membrane</keyword>
<evidence type="ECO:0000256" key="2">
    <source>
        <dbReference type="ARBA" id="ARBA00005402"/>
    </source>
</evidence>
<keyword evidence="6" id="KW-0521">NADP</keyword>
<keyword evidence="14" id="KW-0753">Steroid metabolism</keyword>
<dbReference type="OrthoDB" id="19656at2"/>
<feature type="transmembrane region" description="Helical" evidence="15">
    <location>
        <begin position="21"/>
        <end position="40"/>
    </location>
</feature>
<comment type="similarity">
    <text evidence="2">Belongs to the ERG4/ERG24 family.</text>
</comment>
<dbReference type="GO" id="GO:0000246">
    <property type="term" value="F:Delta24(24-1) sterol reductase activity"/>
    <property type="evidence" value="ECO:0007669"/>
    <property type="project" value="TreeGrafter"/>
</dbReference>
<gene>
    <name evidence="16" type="ORF">Lnau_0617</name>
</gene>
<feature type="transmembrane region" description="Helical" evidence="15">
    <location>
        <begin position="79"/>
        <end position="103"/>
    </location>
</feature>
<sequence length="447" mass="52135">MARDIFLEAATNHKKEYEFGGPLGVLFIIIFAHLLVYYLWISMTYYQGGLLYPSSLADTSLFFSRMWQHLVDGAAPTPYAFVVYIGFFSIQLFFAWCMPGLWVKGLPVQSEGNIQYKYLCNSAASWYASLIIIALLQLTGLFRLTEFADNLGHLLTAAVIVSDVFCLLLYLLPLLLDKQSQISGNPIYDFFMGTMLNPHIGIVDLKLFFDIRSWMLLFFITLSAAAKQYQLYGFVSWPMIFIVVAHFLYTNACMKGEECVPTTWDILSEKCGWMIVFWNGVGVPFIYCFNAFYILRNNPQYPFAFTILLFVVLFTAYYIWDTANSQKNRFRMQLRGTYVKRYTFPQLPWGTLHNPRHLQTACGSTLLTDGWYRYARKIHYTADIIMAFTWGLCCGFSGILPYFYPLFFTAILIHRYYRDSKRMSIKYGEDWKRYCQEVPYKFIPYVF</sequence>
<keyword evidence="10" id="KW-0756">Sterol biosynthesis</keyword>
<feature type="transmembrane region" description="Helical" evidence="15">
    <location>
        <begin position="231"/>
        <end position="252"/>
    </location>
</feature>
<evidence type="ECO:0000256" key="7">
    <source>
        <dbReference type="ARBA" id="ARBA00022955"/>
    </source>
</evidence>